<accession>A0A6L5QN97</accession>
<proteinExistence type="predicted"/>
<dbReference type="PROSITE" id="PS50995">
    <property type="entry name" value="HTH_MARR_2"/>
    <property type="match status" value="1"/>
</dbReference>
<evidence type="ECO:0000313" key="3">
    <source>
        <dbReference type="Proteomes" id="UP000481037"/>
    </source>
</evidence>
<dbReference type="Pfam" id="PF12802">
    <property type="entry name" value="MarR_2"/>
    <property type="match status" value="1"/>
</dbReference>
<dbReference type="SMART" id="SM00347">
    <property type="entry name" value="HTH_MARR"/>
    <property type="match status" value="1"/>
</dbReference>
<keyword evidence="2" id="KW-0238">DNA-binding</keyword>
<evidence type="ECO:0000313" key="2">
    <source>
        <dbReference type="EMBL" id="MRX11306.1"/>
    </source>
</evidence>
<dbReference type="InterPro" id="IPR036388">
    <property type="entry name" value="WH-like_DNA-bd_sf"/>
</dbReference>
<protein>
    <submittedName>
        <fullName evidence="2">Winged helix DNA-binding protein</fullName>
    </submittedName>
</protein>
<evidence type="ECO:0000259" key="1">
    <source>
        <dbReference type="PROSITE" id="PS50995"/>
    </source>
</evidence>
<dbReference type="GO" id="GO:0003700">
    <property type="term" value="F:DNA-binding transcription factor activity"/>
    <property type="evidence" value="ECO:0007669"/>
    <property type="project" value="InterPro"/>
</dbReference>
<dbReference type="InterPro" id="IPR000835">
    <property type="entry name" value="HTH_MarR-typ"/>
</dbReference>
<name>A0A6L5QN97_9BURK</name>
<comment type="caution">
    <text evidence="2">The sequence shown here is derived from an EMBL/GenBank/DDBJ whole genome shotgun (WGS) entry which is preliminary data.</text>
</comment>
<dbReference type="PANTHER" id="PTHR33164">
    <property type="entry name" value="TRANSCRIPTIONAL REGULATOR, MARR FAMILY"/>
    <property type="match status" value="1"/>
</dbReference>
<dbReference type="GO" id="GO:0006950">
    <property type="term" value="P:response to stress"/>
    <property type="evidence" value="ECO:0007669"/>
    <property type="project" value="TreeGrafter"/>
</dbReference>
<dbReference type="GO" id="GO:0003677">
    <property type="term" value="F:DNA binding"/>
    <property type="evidence" value="ECO:0007669"/>
    <property type="project" value="UniProtKB-KW"/>
</dbReference>
<reference evidence="2 3" key="1">
    <citation type="submission" date="2019-11" db="EMBL/GenBank/DDBJ databases">
        <title>Novel species isolated from a subtropical stream in China.</title>
        <authorList>
            <person name="Lu H."/>
        </authorList>
    </citation>
    <scope>NUCLEOTIDE SEQUENCE [LARGE SCALE GENOMIC DNA]</scope>
    <source>
        <strain evidence="2 3">FT25W</strain>
    </source>
</reference>
<feature type="domain" description="HTH marR-type" evidence="1">
    <location>
        <begin position="21"/>
        <end position="153"/>
    </location>
</feature>
<organism evidence="2 3">
    <name type="scientific">Duganella alba</name>
    <dbReference type="NCBI Taxonomy" id="2666081"/>
    <lineage>
        <taxon>Bacteria</taxon>
        <taxon>Pseudomonadati</taxon>
        <taxon>Pseudomonadota</taxon>
        <taxon>Betaproteobacteria</taxon>
        <taxon>Burkholderiales</taxon>
        <taxon>Oxalobacteraceae</taxon>
        <taxon>Telluria group</taxon>
        <taxon>Duganella</taxon>
    </lineage>
</organism>
<dbReference type="InterPro" id="IPR039422">
    <property type="entry name" value="MarR/SlyA-like"/>
</dbReference>
<dbReference type="InterPro" id="IPR036390">
    <property type="entry name" value="WH_DNA-bd_sf"/>
</dbReference>
<keyword evidence="3" id="KW-1185">Reference proteome</keyword>
<gene>
    <name evidence="2" type="ORF">GJ697_26115</name>
</gene>
<dbReference type="SUPFAM" id="SSF46785">
    <property type="entry name" value="Winged helix' DNA-binding domain"/>
    <property type="match status" value="1"/>
</dbReference>
<dbReference type="PANTHER" id="PTHR33164:SF105">
    <property type="entry name" value="TRANSCRIPTIONAL REPRESSOR PROTEIN-RELATED"/>
    <property type="match status" value="1"/>
</dbReference>
<dbReference type="Proteomes" id="UP000481037">
    <property type="component" value="Unassembled WGS sequence"/>
</dbReference>
<dbReference type="AlphaFoldDB" id="A0A6L5QN97"/>
<dbReference type="EMBL" id="WKJM01000032">
    <property type="protein sequence ID" value="MRX11306.1"/>
    <property type="molecule type" value="Genomic_DNA"/>
</dbReference>
<dbReference type="Gene3D" id="1.10.10.10">
    <property type="entry name" value="Winged helix-like DNA-binding domain superfamily/Winged helix DNA-binding domain"/>
    <property type="match status" value="1"/>
</dbReference>
<sequence>MVRKRSDWRRTLTRQSIKDPLVCNGAALRKASRRVTQLYDNLLAPCGLTISQRSVLVHVQRAGTPTMSELAHAMVLDRSALAHNLKPLERDGYLVQTRDEKDGRSRRVALTPSGSAKLEEANLLWRTAQARFEKTYGADRAQALRLALADIFSDEFAEAFLRD</sequence>